<protein>
    <recommendedName>
        <fullName evidence="4">STAS domain-containing protein</fullName>
    </recommendedName>
</protein>
<dbReference type="InterPro" id="IPR036661">
    <property type="entry name" value="Luciferase-like_sf"/>
</dbReference>
<accession>A0ABN1GYH7</accession>
<evidence type="ECO:0000313" key="2">
    <source>
        <dbReference type="EMBL" id="GAA0623633.1"/>
    </source>
</evidence>
<sequence>MSGPRTGISATGADAAEIVELAVLAEAHNVDLLVVGNVRAGRPNGDDTYVVTAAAAAAARTRYPRIAVVLDLRGSAPPLRVAEDLGVLDVLSHGRLELLVRQGPDPDPSLTRDLDSVLGAWTAWPLDDAARPERFLPVTPSPVQPEIPTWLVDAADPATGRSSSRVGSLVFLEWPAGTPVPDAAELHRIRKIRGAAEATTVVFDLADVPRSDRTDAVKLLGTVVAPCLRCADEEVDILALDSADWLLRRTALHEPPKRNDSPASFVSPSTSHQKETST</sequence>
<dbReference type="Gene3D" id="3.20.20.30">
    <property type="entry name" value="Luciferase-like domain"/>
    <property type="match status" value="1"/>
</dbReference>
<dbReference type="RefSeq" id="WP_344605823.1">
    <property type="nucleotide sequence ID" value="NZ_BAAAHE010000023.1"/>
</dbReference>
<reference evidence="2 3" key="1">
    <citation type="journal article" date="2019" name="Int. J. Syst. Evol. Microbiol.">
        <title>The Global Catalogue of Microorganisms (GCM) 10K type strain sequencing project: providing services to taxonomists for standard genome sequencing and annotation.</title>
        <authorList>
            <consortium name="The Broad Institute Genomics Platform"/>
            <consortium name="The Broad Institute Genome Sequencing Center for Infectious Disease"/>
            <person name="Wu L."/>
            <person name="Ma J."/>
        </authorList>
    </citation>
    <scope>NUCLEOTIDE SEQUENCE [LARGE SCALE GENOMIC DNA]</scope>
    <source>
        <strain evidence="2 3">JCM 10671</strain>
    </source>
</reference>
<evidence type="ECO:0000256" key="1">
    <source>
        <dbReference type="SAM" id="MobiDB-lite"/>
    </source>
</evidence>
<feature type="region of interest" description="Disordered" evidence="1">
    <location>
        <begin position="254"/>
        <end position="278"/>
    </location>
</feature>
<gene>
    <name evidence="2" type="ORF">GCM10009547_28400</name>
</gene>
<dbReference type="EMBL" id="BAAAHE010000023">
    <property type="protein sequence ID" value="GAA0623633.1"/>
    <property type="molecule type" value="Genomic_DNA"/>
</dbReference>
<dbReference type="SUPFAM" id="SSF51679">
    <property type="entry name" value="Bacterial luciferase-like"/>
    <property type="match status" value="1"/>
</dbReference>
<organism evidence="2 3">
    <name type="scientific">Sporichthya brevicatena</name>
    <dbReference type="NCBI Taxonomy" id="171442"/>
    <lineage>
        <taxon>Bacteria</taxon>
        <taxon>Bacillati</taxon>
        <taxon>Actinomycetota</taxon>
        <taxon>Actinomycetes</taxon>
        <taxon>Sporichthyales</taxon>
        <taxon>Sporichthyaceae</taxon>
        <taxon>Sporichthya</taxon>
    </lineage>
</organism>
<proteinExistence type="predicted"/>
<evidence type="ECO:0008006" key="4">
    <source>
        <dbReference type="Google" id="ProtNLM"/>
    </source>
</evidence>
<dbReference type="Proteomes" id="UP001500957">
    <property type="component" value="Unassembled WGS sequence"/>
</dbReference>
<name>A0ABN1GYH7_9ACTN</name>
<comment type="caution">
    <text evidence="2">The sequence shown here is derived from an EMBL/GenBank/DDBJ whole genome shotgun (WGS) entry which is preliminary data.</text>
</comment>
<feature type="compositionally biased region" description="Polar residues" evidence="1">
    <location>
        <begin position="261"/>
        <end position="271"/>
    </location>
</feature>
<evidence type="ECO:0000313" key="3">
    <source>
        <dbReference type="Proteomes" id="UP001500957"/>
    </source>
</evidence>
<keyword evidence="3" id="KW-1185">Reference proteome</keyword>